<name>A0A386PTD4_9LACO</name>
<accession>A0A386PTD4</accession>
<dbReference type="InterPro" id="IPR016181">
    <property type="entry name" value="Acyl_CoA_acyltransferase"/>
</dbReference>
<dbReference type="EMBL" id="CP031933">
    <property type="protein sequence ID" value="AYE37657.1"/>
    <property type="molecule type" value="Genomic_DNA"/>
</dbReference>
<gene>
    <name evidence="3" type="ORF">D1B17_02850</name>
</gene>
<dbReference type="CDD" id="cd04301">
    <property type="entry name" value="NAT_SF"/>
    <property type="match status" value="1"/>
</dbReference>
<evidence type="ECO:0000313" key="4">
    <source>
        <dbReference type="Proteomes" id="UP000267208"/>
    </source>
</evidence>
<feature type="domain" description="N-acetyltransferase" evidence="2">
    <location>
        <begin position="2"/>
        <end position="89"/>
    </location>
</feature>
<dbReference type="InterPro" id="IPR000182">
    <property type="entry name" value="GNAT_dom"/>
</dbReference>
<dbReference type="PANTHER" id="PTHR31435">
    <property type="entry name" value="PROTEIN NATD1"/>
    <property type="match status" value="1"/>
</dbReference>
<feature type="domain" description="N-acetyltransferase" evidence="1">
    <location>
        <begin position="1"/>
        <end position="101"/>
    </location>
</feature>
<dbReference type="SUPFAM" id="SSF55729">
    <property type="entry name" value="Acyl-CoA N-acyltransferases (Nat)"/>
    <property type="match status" value="1"/>
</dbReference>
<dbReference type="Pfam" id="PF14542">
    <property type="entry name" value="Acetyltransf_CG"/>
    <property type="match status" value="1"/>
</dbReference>
<dbReference type="InterPro" id="IPR031165">
    <property type="entry name" value="GNAT_YJDJ"/>
</dbReference>
<keyword evidence="4" id="KW-1185">Reference proteome</keyword>
<dbReference type="OrthoDB" id="9793389at2"/>
<dbReference type="Proteomes" id="UP000267208">
    <property type="component" value="Chromosome"/>
</dbReference>
<sequence length="101" mass="11463">MEMKHEDGRFFLEDNDEMIGEITYSAVKDGVISLDHTYVSDSYRGQGLAGKLLNAALDFADLKGLKIVPVCEYAKATFERKPEIRFLLAENYQELLKKGEN</sequence>
<dbReference type="GO" id="GO:0016747">
    <property type="term" value="F:acyltransferase activity, transferring groups other than amino-acyl groups"/>
    <property type="evidence" value="ECO:0007669"/>
    <property type="project" value="InterPro"/>
</dbReference>
<evidence type="ECO:0000313" key="3">
    <source>
        <dbReference type="EMBL" id="AYE37657.1"/>
    </source>
</evidence>
<dbReference type="PROSITE" id="PS51186">
    <property type="entry name" value="GNAT"/>
    <property type="match status" value="1"/>
</dbReference>
<dbReference type="PROSITE" id="PS51729">
    <property type="entry name" value="GNAT_YJDJ"/>
    <property type="match status" value="1"/>
</dbReference>
<dbReference type="InterPro" id="IPR045057">
    <property type="entry name" value="Gcn5-rel_NAT"/>
</dbReference>
<dbReference type="AlphaFoldDB" id="A0A386PTD4"/>
<protein>
    <submittedName>
        <fullName evidence="3">N-acetyltransferase</fullName>
    </submittedName>
</protein>
<keyword evidence="3" id="KW-0808">Transferase</keyword>
<evidence type="ECO:0000259" key="2">
    <source>
        <dbReference type="PROSITE" id="PS51729"/>
    </source>
</evidence>
<dbReference type="RefSeq" id="WP_120141912.1">
    <property type="nucleotide sequence ID" value="NZ_CP031933.2"/>
</dbReference>
<proteinExistence type="predicted"/>
<dbReference type="Gene3D" id="3.40.630.30">
    <property type="match status" value="1"/>
</dbReference>
<reference evidence="4" key="1">
    <citation type="submission" date="2018-08" db="EMBL/GenBank/DDBJ databases">
        <title>Genome of Lactobacillus sp. HBUAS52074.</title>
        <authorList>
            <person name="Guo Z."/>
            <person name="Zhang Z.D."/>
        </authorList>
    </citation>
    <scope>NUCLEOTIDE SEQUENCE [LARGE SCALE GENOMIC DNA]</scope>
    <source>
        <strain evidence="4">HBUAS52074</strain>
    </source>
</reference>
<organism evidence="3 4">
    <name type="scientific">Companilactobacillus zhachilii</name>
    <dbReference type="NCBI Taxonomy" id="2304606"/>
    <lineage>
        <taxon>Bacteria</taxon>
        <taxon>Bacillati</taxon>
        <taxon>Bacillota</taxon>
        <taxon>Bacilli</taxon>
        <taxon>Lactobacillales</taxon>
        <taxon>Lactobacillaceae</taxon>
        <taxon>Companilactobacillus</taxon>
    </lineage>
</organism>
<dbReference type="PANTHER" id="PTHR31435:SF10">
    <property type="entry name" value="BSR4717 PROTEIN"/>
    <property type="match status" value="1"/>
</dbReference>
<dbReference type="KEGG" id="lzh:D1B17_02850"/>
<evidence type="ECO:0000259" key="1">
    <source>
        <dbReference type="PROSITE" id="PS51186"/>
    </source>
</evidence>